<dbReference type="SUPFAM" id="SSF51197">
    <property type="entry name" value="Clavaminate synthase-like"/>
    <property type="match status" value="1"/>
</dbReference>
<sequence length="301" mass="33905">MATTTHDMETWVDVDWAKFDPWRIQPLRHHVQDHPLMQMDALLALAQRLDAAGSVRTHSDSAKAGTPFNSAPELFPNGTNPVETLRNLARAQAWMSLLNIQKDPLYRTLVRGVLDELQPEIDDCDPGMSYRGGWIFVTSPNAVTPYHFDAEHNFILQVQGRKRVYVWAHDDVEVASEQARDLFHLNHERYLLRWRDAFRERAQVIDLQPGQGAYMPSTSPHMVENGDGPSVTVSFTYYTDATREKSRLHAGHGALRKLGLQPSPIGQSGLSDALGTLLLKLRGDYRDKAAHARDAYAEEAA</sequence>
<dbReference type="EMBL" id="NPZB01000002">
    <property type="protein sequence ID" value="PNS08132.1"/>
    <property type="molecule type" value="Genomic_DNA"/>
</dbReference>
<dbReference type="PANTHER" id="PTHR12461">
    <property type="entry name" value="HYPOXIA-INDUCIBLE FACTOR 1 ALPHA INHIBITOR-RELATED"/>
    <property type="match status" value="1"/>
</dbReference>
<name>A0A2K1PZB1_9GAMM</name>
<accession>A0A2K1PZB1</accession>
<evidence type="ECO:0000259" key="1">
    <source>
        <dbReference type="PROSITE" id="PS51184"/>
    </source>
</evidence>
<dbReference type="RefSeq" id="WP_165782485.1">
    <property type="nucleotide sequence ID" value="NZ_NPZB01000002.1"/>
</dbReference>
<dbReference type="PANTHER" id="PTHR12461:SF105">
    <property type="entry name" value="HYPOXIA-INDUCIBLE FACTOR 1-ALPHA INHIBITOR"/>
    <property type="match status" value="1"/>
</dbReference>
<comment type="caution">
    <text evidence="2">The sequence shown here is derived from an EMBL/GenBank/DDBJ whole genome shotgun (WGS) entry which is preliminary data.</text>
</comment>
<evidence type="ECO:0000313" key="3">
    <source>
        <dbReference type="Proteomes" id="UP000236220"/>
    </source>
</evidence>
<proteinExistence type="predicted"/>
<keyword evidence="3" id="KW-1185">Reference proteome</keyword>
<protein>
    <submittedName>
        <fullName evidence="2">Cupin-like domain-containing protein</fullName>
    </submittedName>
</protein>
<reference evidence="2 3" key="1">
    <citation type="submission" date="2017-08" db="EMBL/GenBank/DDBJ databases">
        <title>Lysobacter sylvestris genome.</title>
        <authorList>
            <person name="Zhang D.-C."/>
            <person name="Albuquerque L."/>
            <person name="Franca L."/>
            <person name="Froufe H.J.C."/>
            <person name="Barroso C."/>
            <person name="Egas C."/>
            <person name="Da Costa M."/>
            <person name="Margesin R."/>
        </authorList>
    </citation>
    <scope>NUCLEOTIDE SEQUENCE [LARGE SCALE GENOMIC DNA]</scope>
    <source>
        <strain evidence="2 3">AM20-91</strain>
    </source>
</reference>
<dbReference type="SMART" id="SM00558">
    <property type="entry name" value="JmjC"/>
    <property type="match status" value="1"/>
</dbReference>
<dbReference type="Gene3D" id="2.60.120.650">
    <property type="entry name" value="Cupin"/>
    <property type="match status" value="1"/>
</dbReference>
<dbReference type="PROSITE" id="PS51184">
    <property type="entry name" value="JMJC"/>
    <property type="match status" value="1"/>
</dbReference>
<organism evidence="2 3">
    <name type="scientific">Solilutibacter silvestris</name>
    <dbReference type="NCBI Taxonomy" id="1645665"/>
    <lineage>
        <taxon>Bacteria</taxon>
        <taxon>Pseudomonadati</taxon>
        <taxon>Pseudomonadota</taxon>
        <taxon>Gammaproteobacteria</taxon>
        <taxon>Lysobacterales</taxon>
        <taxon>Lysobacteraceae</taxon>
        <taxon>Solilutibacter</taxon>
    </lineage>
</organism>
<gene>
    <name evidence="2" type="ORF">Lysil_2308</name>
</gene>
<dbReference type="InterPro" id="IPR041667">
    <property type="entry name" value="Cupin_8"/>
</dbReference>
<feature type="domain" description="JmjC" evidence="1">
    <location>
        <begin position="92"/>
        <end position="252"/>
    </location>
</feature>
<evidence type="ECO:0000313" key="2">
    <source>
        <dbReference type="EMBL" id="PNS08132.1"/>
    </source>
</evidence>
<dbReference type="Proteomes" id="UP000236220">
    <property type="component" value="Unassembled WGS sequence"/>
</dbReference>
<dbReference type="AlphaFoldDB" id="A0A2K1PZB1"/>
<dbReference type="Pfam" id="PF13621">
    <property type="entry name" value="Cupin_8"/>
    <property type="match status" value="1"/>
</dbReference>
<dbReference type="InterPro" id="IPR003347">
    <property type="entry name" value="JmjC_dom"/>
</dbReference>